<sequence length="151" mass="16939">MAHASNSTAMMMTEIREHVPAQGIVIGVRAIVNHRYEAATKKWQLFVAWRGLEDAKNSREPFAALQKDVQALVAQNVESTNDAELAALLYAAQSPQPFNFNVNDVAGLHTPATSTLVRHALMDTFRWTTCSVVTIHSRKHYYWQKATDICQ</sequence>
<dbReference type="AlphaFoldDB" id="A0A9W7D5K4"/>
<dbReference type="CDD" id="cd00024">
    <property type="entry name" value="CD_CSD"/>
    <property type="match status" value="1"/>
</dbReference>
<keyword evidence="2" id="KW-1185">Reference proteome</keyword>
<accession>A0A9W7D5K4</accession>
<comment type="caution">
    <text evidence="1">The sequence shown here is derived from an EMBL/GenBank/DDBJ whole genome shotgun (WGS) entry which is preliminary data.</text>
</comment>
<evidence type="ECO:0000313" key="2">
    <source>
        <dbReference type="Proteomes" id="UP001165121"/>
    </source>
</evidence>
<name>A0A9W7D5K4_9STRA</name>
<dbReference type="EMBL" id="BSXT01005593">
    <property type="protein sequence ID" value="GMF60970.1"/>
    <property type="molecule type" value="Genomic_DNA"/>
</dbReference>
<reference evidence="1" key="1">
    <citation type="submission" date="2023-04" db="EMBL/GenBank/DDBJ databases">
        <title>Phytophthora fragariaefolia NBRC 109709.</title>
        <authorList>
            <person name="Ichikawa N."/>
            <person name="Sato H."/>
            <person name="Tonouchi N."/>
        </authorList>
    </citation>
    <scope>NUCLEOTIDE SEQUENCE</scope>
    <source>
        <strain evidence="1">NBRC 109709</strain>
    </source>
</reference>
<proteinExistence type="predicted"/>
<organism evidence="1 2">
    <name type="scientific">Phytophthora fragariaefolia</name>
    <dbReference type="NCBI Taxonomy" id="1490495"/>
    <lineage>
        <taxon>Eukaryota</taxon>
        <taxon>Sar</taxon>
        <taxon>Stramenopiles</taxon>
        <taxon>Oomycota</taxon>
        <taxon>Peronosporomycetes</taxon>
        <taxon>Peronosporales</taxon>
        <taxon>Peronosporaceae</taxon>
        <taxon>Phytophthora</taxon>
    </lineage>
</organism>
<gene>
    <name evidence="1" type="ORF">Pfra01_002652200</name>
</gene>
<dbReference type="Proteomes" id="UP001165121">
    <property type="component" value="Unassembled WGS sequence"/>
</dbReference>
<protein>
    <submittedName>
        <fullName evidence="1">Unnamed protein product</fullName>
    </submittedName>
</protein>
<evidence type="ECO:0000313" key="1">
    <source>
        <dbReference type="EMBL" id="GMF60970.1"/>
    </source>
</evidence>
<dbReference type="InterPro" id="IPR016197">
    <property type="entry name" value="Chromo-like_dom_sf"/>
</dbReference>
<dbReference type="Gene3D" id="2.40.50.40">
    <property type="match status" value="1"/>
</dbReference>
<dbReference type="SUPFAM" id="SSF54160">
    <property type="entry name" value="Chromo domain-like"/>
    <property type="match status" value="1"/>
</dbReference>